<reference evidence="1 2" key="2">
    <citation type="submission" date="2007-09" db="EMBL/GenBank/DDBJ databases">
        <title>Draft genome sequence of Clostridium bolteae (ATCC BAA-613).</title>
        <authorList>
            <person name="Sudarsanam P."/>
            <person name="Ley R."/>
            <person name="Guruge J."/>
            <person name="Turnbaugh P.J."/>
            <person name="Mahowald M."/>
            <person name="Liep D."/>
            <person name="Gordon J."/>
        </authorList>
    </citation>
    <scope>NUCLEOTIDE SEQUENCE [LARGE SCALE GENOMIC DNA]</scope>
    <source>
        <strain evidence="2">ATCC BAA-613 / DSM 15670 / CCUG 46953 / JCM 12243 / WAL 16351</strain>
    </source>
</reference>
<accession>A8RTW0</accession>
<gene>
    <name evidence="1" type="ORF">CLOBOL_03809</name>
</gene>
<evidence type="ECO:0000313" key="2">
    <source>
        <dbReference type="Proteomes" id="UP000005396"/>
    </source>
</evidence>
<protein>
    <submittedName>
        <fullName evidence="1">Uncharacterized protein</fullName>
    </submittedName>
</protein>
<dbReference type="HOGENOM" id="CLU_3151202_0_0_9"/>
<name>A8RTW0_ENTBW</name>
<comment type="caution">
    <text evidence="1">The sequence shown here is derived from an EMBL/GenBank/DDBJ whole genome shotgun (WGS) entry which is preliminary data.</text>
</comment>
<reference evidence="1 2" key="1">
    <citation type="submission" date="2007-08" db="EMBL/GenBank/DDBJ databases">
        <authorList>
            <person name="Fulton L."/>
            <person name="Clifton S."/>
            <person name="Fulton B."/>
            <person name="Xu J."/>
            <person name="Minx P."/>
            <person name="Pepin K.H."/>
            <person name="Johnson M."/>
            <person name="Thiruvilangam P."/>
            <person name="Bhonagiri V."/>
            <person name="Nash W.E."/>
            <person name="Mardis E.R."/>
            <person name="Wilson R.K."/>
        </authorList>
    </citation>
    <scope>NUCLEOTIDE SEQUENCE [LARGE SCALE GENOMIC DNA]</scope>
    <source>
        <strain evidence="2">ATCC BAA-613 / DSM 15670 / CCUG 46953 / JCM 12243 / WAL 16351</strain>
    </source>
</reference>
<proteinExistence type="predicted"/>
<dbReference type="AlphaFoldDB" id="A8RTW0"/>
<dbReference type="EMBL" id="ABCC02000033">
    <property type="protein sequence ID" value="EDP15638.1"/>
    <property type="molecule type" value="Genomic_DNA"/>
</dbReference>
<evidence type="ECO:0000313" key="1">
    <source>
        <dbReference type="EMBL" id="EDP15638.1"/>
    </source>
</evidence>
<dbReference type="PaxDb" id="411902-CLOBOL_03809"/>
<organism evidence="1 2">
    <name type="scientific">Enterocloster bolteae (strain ATCC BAA-613 / DSM 15670 / CCUG 46953 / JCM 12243 / WAL 16351)</name>
    <name type="common">Clostridium bolteae</name>
    <dbReference type="NCBI Taxonomy" id="411902"/>
    <lineage>
        <taxon>Bacteria</taxon>
        <taxon>Bacillati</taxon>
        <taxon>Bacillota</taxon>
        <taxon>Clostridia</taxon>
        <taxon>Lachnospirales</taxon>
        <taxon>Lachnospiraceae</taxon>
        <taxon>Enterocloster</taxon>
    </lineage>
</organism>
<sequence>MILSLPVSWVMFLLCTTGGPEHMTDRAAGSLHSLHALSGTVNYFCPVL</sequence>
<dbReference type="Proteomes" id="UP000005396">
    <property type="component" value="Unassembled WGS sequence"/>
</dbReference>